<keyword evidence="2" id="KW-0732">Signal</keyword>
<feature type="chain" id="PRO_5012732259" description="Nickel transport protein" evidence="2">
    <location>
        <begin position="22"/>
        <end position="175"/>
    </location>
</feature>
<keyword evidence="1" id="KW-0472">Membrane</keyword>
<protein>
    <recommendedName>
        <fullName evidence="5">Nickel transport protein</fullName>
    </recommendedName>
</protein>
<keyword evidence="4" id="KW-1185">Reference proteome</keyword>
<dbReference type="OrthoDB" id="5600128at2"/>
<dbReference type="Proteomes" id="UP000192761">
    <property type="component" value="Unassembled WGS sequence"/>
</dbReference>
<sequence length="175" mass="18433">MKYIQAIVLTLVLVAPLSAQAHGGEDHGDAAPAAVAGSLAPRAQAQTELFELLATAEQGQLLIYLDRFDSNAPVADAKVEVESGSWHGTALAGPNGIFRVAAPQFKQPGTYPLVFTVQAGKDNDLIEATLTVAPTPLSAPSKPHALAAWPIAIALLALAGIGWIVWRRMRHMQKG</sequence>
<proteinExistence type="predicted"/>
<gene>
    <name evidence="3" type="ORF">SAMN02745857_03815</name>
</gene>
<evidence type="ECO:0000313" key="4">
    <source>
        <dbReference type="Proteomes" id="UP000192761"/>
    </source>
</evidence>
<dbReference type="STRING" id="1121001.SAMN02745857_03815"/>
<feature type="signal peptide" evidence="2">
    <location>
        <begin position="1"/>
        <end position="21"/>
    </location>
</feature>
<name>A0A1W1XZJ5_9NEIS</name>
<dbReference type="AlphaFoldDB" id="A0A1W1XZJ5"/>
<keyword evidence="1" id="KW-0812">Transmembrane</keyword>
<organism evidence="3 4">
    <name type="scientific">Andreprevotia lacus DSM 23236</name>
    <dbReference type="NCBI Taxonomy" id="1121001"/>
    <lineage>
        <taxon>Bacteria</taxon>
        <taxon>Pseudomonadati</taxon>
        <taxon>Pseudomonadota</taxon>
        <taxon>Betaproteobacteria</taxon>
        <taxon>Neisseriales</taxon>
        <taxon>Chitinibacteraceae</taxon>
        <taxon>Andreprevotia</taxon>
    </lineage>
</organism>
<evidence type="ECO:0000256" key="1">
    <source>
        <dbReference type="SAM" id="Phobius"/>
    </source>
</evidence>
<accession>A0A1W1XZJ5</accession>
<reference evidence="3 4" key="1">
    <citation type="submission" date="2017-04" db="EMBL/GenBank/DDBJ databases">
        <authorList>
            <person name="Afonso C.L."/>
            <person name="Miller P.J."/>
            <person name="Scott M.A."/>
            <person name="Spackman E."/>
            <person name="Goraichik I."/>
            <person name="Dimitrov K.M."/>
            <person name="Suarez D.L."/>
            <person name="Swayne D.E."/>
        </authorList>
    </citation>
    <scope>NUCLEOTIDE SEQUENCE [LARGE SCALE GENOMIC DNA]</scope>
    <source>
        <strain evidence="3 4">DSM 23236</strain>
    </source>
</reference>
<evidence type="ECO:0000313" key="3">
    <source>
        <dbReference type="EMBL" id="SMC29399.1"/>
    </source>
</evidence>
<feature type="transmembrane region" description="Helical" evidence="1">
    <location>
        <begin position="146"/>
        <end position="166"/>
    </location>
</feature>
<keyword evidence="1" id="KW-1133">Transmembrane helix</keyword>
<dbReference type="RefSeq" id="WP_084092751.1">
    <property type="nucleotide sequence ID" value="NZ_FWXD01000034.1"/>
</dbReference>
<dbReference type="EMBL" id="FWXD01000034">
    <property type="protein sequence ID" value="SMC29399.1"/>
    <property type="molecule type" value="Genomic_DNA"/>
</dbReference>
<evidence type="ECO:0008006" key="5">
    <source>
        <dbReference type="Google" id="ProtNLM"/>
    </source>
</evidence>
<evidence type="ECO:0000256" key="2">
    <source>
        <dbReference type="SAM" id="SignalP"/>
    </source>
</evidence>